<evidence type="ECO:0000313" key="3">
    <source>
        <dbReference type="Proteomes" id="UP000309676"/>
    </source>
</evidence>
<keyword evidence="1" id="KW-1133">Transmembrane helix</keyword>
<accession>A0A5R9FXX2</accession>
<gene>
    <name evidence="2" type="ORF">FE782_28205</name>
</gene>
<keyword evidence="1" id="KW-0472">Membrane</keyword>
<evidence type="ECO:0000313" key="2">
    <source>
        <dbReference type="EMBL" id="TLS48887.1"/>
    </source>
</evidence>
<feature type="transmembrane region" description="Helical" evidence="1">
    <location>
        <begin position="15"/>
        <end position="42"/>
    </location>
</feature>
<feature type="transmembrane region" description="Helical" evidence="1">
    <location>
        <begin position="76"/>
        <end position="96"/>
    </location>
</feature>
<dbReference type="Proteomes" id="UP000309676">
    <property type="component" value="Unassembled WGS sequence"/>
</dbReference>
<dbReference type="PANTHER" id="PTHR41324">
    <property type="entry name" value="MEMBRANE PROTEIN-RELATED"/>
    <property type="match status" value="1"/>
</dbReference>
<proteinExistence type="predicted"/>
<feature type="transmembrane region" description="Helical" evidence="1">
    <location>
        <begin position="108"/>
        <end position="129"/>
    </location>
</feature>
<keyword evidence="3" id="KW-1185">Reference proteome</keyword>
<dbReference type="OrthoDB" id="2987886at2"/>
<dbReference type="AlphaFoldDB" id="A0A5R9FXX2"/>
<protein>
    <submittedName>
        <fullName evidence="2">DUF2232 domain-containing protein</fullName>
    </submittedName>
</protein>
<feature type="transmembrane region" description="Helical" evidence="1">
    <location>
        <begin position="275"/>
        <end position="297"/>
    </location>
</feature>
<dbReference type="RefSeq" id="WP_138197697.1">
    <property type="nucleotide sequence ID" value="NZ_VCIW01000027.1"/>
</dbReference>
<organism evidence="2 3">
    <name type="scientific">Paenibacillus antri</name>
    <dbReference type="NCBI Taxonomy" id="2582848"/>
    <lineage>
        <taxon>Bacteria</taxon>
        <taxon>Bacillati</taxon>
        <taxon>Bacillota</taxon>
        <taxon>Bacilli</taxon>
        <taxon>Bacillales</taxon>
        <taxon>Paenibacillaceae</taxon>
        <taxon>Paenibacillus</taxon>
    </lineage>
</organism>
<feature type="transmembrane region" description="Helical" evidence="1">
    <location>
        <begin position="238"/>
        <end position="263"/>
    </location>
</feature>
<comment type="caution">
    <text evidence="2">The sequence shown here is derived from an EMBL/GenBank/DDBJ whole genome shotgun (WGS) entry which is preliminary data.</text>
</comment>
<evidence type="ECO:0000256" key="1">
    <source>
        <dbReference type="SAM" id="Phobius"/>
    </source>
</evidence>
<keyword evidence="1" id="KW-0812">Transmembrane</keyword>
<sequence>MRLSAEQASLKKHALVWGIVLFLVHLSLLTPLLIITVWFAAVPAVLLYVKSNRAWFAGVSAVSLIVGAALSGSLAIAYLGIALTTLVPGIALGEAYRRRWTARKSITAGVVAYLAVYLLTILIATMMGVNLTTTIADTIRDGMAYFPENVSSIITDETLHEFIQLSVMMIPFYLIATSTFLTVLTHTIARRIANRTRGASIPQLPPIRDWKLPRSFVWYYLIALFAELFVPVDPGSFLSTIVVNIVPILMLAFVVQGVSFLFFIGHAKRKMWIPWLGVVAVVLFNPLFMPFSLLGVFDTAFPLRDRFRKS</sequence>
<feature type="transmembrane region" description="Helical" evidence="1">
    <location>
        <begin position="216"/>
        <end position="232"/>
    </location>
</feature>
<feature type="transmembrane region" description="Helical" evidence="1">
    <location>
        <begin position="170"/>
        <end position="189"/>
    </location>
</feature>
<dbReference type="PANTHER" id="PTHR41324:SF1">
    <property type="entry name" value="DUF2232 DOMAIN-CONTAINING PROTEIN"/>
    <property type="match status" value="1"/>
</dbReference>
<dbReference type="EMBL" id="VCIW01000027">
    <property type="protein sequence ID" value="TLS48887.1"/>
    <property type="molecule type" value="Genomic_DNA"/>
</dbReference>
<dbReference type="Pfam" id="PF09991">
    <property type="entry name" value="DUF2232"/>
    <property type="match status" value="1"/>
</dbReference>
<name>A0A5R9FXX2_9BACL</name>
<dbReference type="InterPro" id="IPR018710">
    <property type="entry name" value="DUF2232"/>
</dbReference>
<reference evidence="2 3" key="1">
    <citation type="submission" date="2019-05" db="EMBL/GenBank/DDBJ databases">
        <authorList>
            <person name="Narsing Rao M.P."/>
            <person name="Li W.J."/>
        </authorList>
    </citation>
    <scope>NUCLEOTIDE SEQUENCE [LARGE SCALE GENOMIC DNA]</scope>
    <source>
        <strain evidence="2 3">SYSU_K30003</strain>
    </source>
</reference>